<organism evidence="1 2">
    <name type="scientific">Paraburkholderia rhynchosiae</name>
    <dbReference type="NCBI Taxonomy" id="487049"/>
    <lineage>
        <taxon>Bacteria</taxon>
        <taxon>Pseudomonadati</taxon>
        <taxon>Pseudomonadota</taxon>
        <taxon>Betaproteobacteria</taxon>
        <taxon>Burkholderiales</taxon>
        <taxon>Burkholderiaceae</taxon>
        <taxon>Paraburkholderia</taxon>
    </lineage>
</organism>
<gene>
    <name evidence="1" type="ORF">PQR01_14120</name>
</gene>
<name>A0ACC7NAQ4_9BURK</name>
<reference evidence="1 2" key="1">
    <citation type="journal article" date="2024" name="Chem. Sci.">
        <title>Discovery of megapolipeptins by genome mining of a Burkholderiales bacteria collection.</title>
        <authorList>
            <person name="Paulo B.S."/>
            <person name="Recchia M.J.J."/>
            <person name="Lee S."/>
            <person name="Fergusson C.H."/>
            <person name="Romanowski S.B."/>
            <person name="Hernandez A."/>
            <person name="Krull N."/>
            <person name="Liu D.Y."/>
            <person name="Cavanagh H."/>
            <person name="Bos A."/>
            <person name="Gray C.A."/>
            <person name="Murphy B.T."/>
            <person name="Linington R.G."/>
            <person name="Eustaquio A.S."/>
        </authorList>
    </citation>
    <scope>NUCLEOTIDE SEQUENCE [LARGE SCALE GENOMIC DNA]</scope>
    <source>
        <strain evidence="1 2">RL18-126-BIB-B</strain>
    </source>
</reference>
<evidence type="ECO:0000313" key="1">
    <source>
        <dbReference type="EMBL" id="MFM0104583.1"/>
    </source>
</evidence>
<sequence length="145" mass="15516">MILHVFAQSCLDSFACYLNEAADATSISGPVWMPFPVVDFPEREWVVLAGDLEENGLRLVIAPAPVCLTTKTGELQVGDNHCHRHSSILSQDAAPTERLTVPAGRRRATDLNGARKSTDPLLVDRKGSVGVTAMALAVFAASVSE</sequence>
<accession>A0ACC7NAQ4</accession>
<dbReference type="EMBL" id="JAQQDW010000024">
    <property type="protein sequence ID" value="MFM0104583.1"/>
    <property type="molecule type" value="Genomic_DNA"/>
</dbReference>
<proteinExistence type="predicted"/>
<evidence type="ECO:0000313" key="2">
    <source>
        <dbReference type="Proteomes" id="UP001629235"/>
    </source>
</evidence>
<protein>
    <submittedName>
        <fullName evidence="1">Uncharacterized protein</fullName>
    </submittedName>
</protein>
<keyword evidence="2" id="KW-1185">Reference proteome</keyword>
<comment type="caution">
    <text evidence="1">The sequence shown here is derived from an EMBL/GenBank/DDBJ whole genome shotgun (WGS) entry which is preliminary data.</text>
</comment>
<dbReference type="Proteomes" id="UP001629235">
    <property type="component" value="Unassembled WGS sequence"/>
</dbReference>